<evidence type="ECO:0000256" key="1">
    <source>
        <dbReference type="ARBA" id="ARBA00022729"/>
    </source>
</evidence>
<keyword evidence="2" id="KW-0472">Membrane</keyword>
<gene>
    <name evidence="5" type="ORF">EA797_17570</name>
</gene>
<dbReference type="EMBL" id="RFFM01000005">
    <property type="protein sequence ID" value="RMH88476.1"/>
    <property type="molecule type" value="Genomic_DNA"/>
</dbReference>
<dbReference type="InterPro" id="IPR050811">
    <property type="entry name" value="Phosphate_ABC_transporter"/>
</dbReference>
<dbReference type="SUPFAM" id="SSF103088">
    <property type="entry name" value="OmpA-like"/>
    <property type="match status" value="1"/>
</dbReference>
<feature type="signal peptide" evidence="3">
    <location>
        <begin position="1"/>
        <end position="34"/>
    </location>
</feature>
<dbReference type="GO" id="GO:0016020">
    <property type="term" value="C:membrane"/>
    <property type="evidence" value="ECO:0007669"/>
    <property type="project" value="UniProtKB-UniRule"/>
</dbReference>
<keyword evidence="1 3" id="KW-0732">Signal</keyword>
<sequence>MGLSASAGSTSIRALCLASLGLLFTAAAPTDATAQIATGAAAERSAILRIHGSNTVGAKLAPMLVAGLLEAKGFHSVRIAPAGRENEQRITAIDSQGAPVQALVAAHGTGTGFSGLKDGTADLAAASRPIKPAEAESLAALGNLRSAAAEQVIAIDGLAVIVHPGNKVGSLSVEQVARLFAGEITNWRELGGNDQPIELHARDDQSGTYDTFKELVLAGQGKVLAATARRYESNDALSQTVSSRPGAIGFVGLASVGTSKALSITDGGSQPMPPSTALVATEDYPLSRRLFLYANPTSQSQWTRDFLNFVHSPDGQAIVEKSGYVAQAISPITLPVQTSMPEAYQRLAGEAQRLTVNFRFEEGSAQLDNKAQRDITRLIDYLNAHDKRMNSAVLVGFGDAGNDAARTALLSKLRAMAVRRELAKGGILVKDINGLGGELPVASNSAAGRVKNRRVEVWLY</sequence>
<evidence type="ECO:0000259" key="4">
    <source>
        <dbReference type="PROSITE" id="PS51123"/>
    </source>
</evidence>
<dbReference type="Gene3D" id="3.30.1330.60">
    <property type="entry name" value="OmpA-like domain"/>
    <property type="match status" value="1"/>
</dbReference>
<dbReference type="CDD" id="cd13653">
    <property type="entry name" value="PBP2_phosphate_like_1"/>
    <property type="match status" value="1"/>
</dbReference>
<dbReference type="InterPro" id="IPR036737">
    <property type="entry name" value="OmpA-like_sf"/>
</dbReference>
<evidence type="ECO:0000256" key="3">
    <source>
        <dbReference type="SAM" id="SignalP"/>
    </source>
</evidence>
<dbReference type="PANTHER" id="PTHR30570:SF1">
    <property type="entry name" value="PHOSPHATE-BINDING PROTEIN PSTS"/>
    <property type="match status" value="1"/>
</dbReference>
<reference evidence="5 6" key="1">
    <citation type="submission" date="2018-10" db="EMBL/GenBank/DDBJ databases">
        <title>Pseudomonas zhaodongensis NEAU-ST5-21(T) genome.</title>
        <authorList>
            <person name="Peng J."/>
            <person name="Liu Z.-P."/>
        </authorList>
    </citation>
    <scope>NUCLEOTIDE SEQUENCE [LARGE SCALE GENOMIC DNA]</scope>
    <source>
        <strain evidence="5 6">NEAU-ST5-21</strain>
    </source>
</reference>
<protein>
    <recommendedName>
        <fullName evidence="4">OmpA-like domain-containing protein</fullName>
    </recommendedName>
</protein>
<keyword evidence="6" id="KW-1185">Reference proteome</keyword>
<organism evidence="5 6">
    <name type="scientific">Stutzerimonas zhaodongensis</name>
    <dbReference type="NCBI Taxonomy" id="1176257"/>
    <lineage>
        <taxon>Bacteria</taxon>
        <taxon>Pseudomonadati</taxon>
        <taxon>Pseudomonadota</taxon>
        <taxon>Gammaproteobacteria</taxon>
        <taxon>Pseudomonadales</taxon>
        <taxon>Pseudomonadaceae</taxon>
        <taxon>Stutzerimonas</taxon>
    </lineage>
</organism>
<proteinExistence type="predicted"/>
<dbReference type="Gene3D" id="3.40.190.10">
    <property type="entry name" value="Periplasmic binding protein-like II"/>
    <property type="match status" value="2"/>
</dbReference>
<feature type="chain" id="PRO_5018002236" description="OmpA-like domain-containing protein" evidence="3">
    <location>
        <begin position="35"/>
        <end position="460"/>
    </location>
</feature>
<comment type="caution">
    <text evidence="5">The sequence shown here is derived from an EMBL/GenBank/DDBJ whole genome shotgun (WGS) entry which is preliminary data.</text>
</comment>
<accession>A0A3M2HFG0</accession>
<name>A0A3M2HFG0_9GAMM</name>
<dbReference type="Proteomes" id="UP000269774">
    <property type="component" value="Unassembled WGS sequence"/>
</dbReference>
<dbReference type="CDD" id="cd07185">
    <property type="entry name" value="OmpA_C-like"/>
    <property type="match status" value="1"/>
</dbReference>
<dbReference type="InterPro" id="IPR024370">
    <property type="entry name" value="PBP_domain"/>
</dbReference>
<dbReference type="PANTHER" id="PTHR30570">
    <property type="entry name" value="PERIPLASMIC PHOSPHATE BINDING COMPONENT OF PHOSPHATE ABC TRANSPORTER"/>
    <property type="match status" value="1"/>
</dbReference>
<dbReference type="RefSeq" id="WP_122167558.1">
    <property type="nucleotide sequence ID" value="NZ_JAMOIB010000009.1"/>
</dbReference>
<dbReference type="OrthoDB" id="9790048at2"/>
<dbReference type="PROSITE" id="PS51123">
    <property type="entry name" value="OMPA_2"/>
    <property type="match status" value="1"/>
</dbReference>
<dbReference type="AlphaFoldDB" id="A0A3M2HFG0"/>
<dbReference type="SUPFAM" id="SSF53850">
    <property type="entry name" value="Periplasmic binding protein-like II"/>
    <property type="match status" value="1"/>
</dbReference>
<evidence type="ECO:0000256" key="2">
    <source>
        <dbReference type="PROSITE-ProRule" id="PRU00473"/>
    </source>
</evidence>
<feature type="domain" description="OmpA-like" evidence="4">
    <location>
        <begin position="347"/>
        <end position="460"/>
    </location>
</feature>
<evidence type="ECO:0000313" key="5">
    <source>
        <dbReference type="EMBL" id="RMH88476.1"/>
    </source>
</evidence>
<dbReference type="InterPro" id="IPR006665">
    <property type="entry name" value="OmpA-like"/>
</dbReference>
<dbReference type="Pfam" id="PF12849">
    <property type="entry name" value="PBP_like_2"/>
    <property type="match status" value="1"/>
</dbReference>
<dbReference type="Pfam" id="PF00691">
    <property type="entry name" value="OmpA"/>
    <property type="match status" value="1"/>
</dbReference>
<evidence type="ECO:0000313" key="6">
    <source>
        <dbReference type="Proteomes" id="UP000269774"/>
    </source>
</evidence>